<evidence type="ECO:0000313" key="3">
    <source>
        <dbReference type="EMBL" id="KAK6934463.1"/>
    </source>
</evidence>
<dbReference type="PANTHER" id="PTHR33083:SF82">
    <property type="entry name" value="SENESCENCE REGULATOR"/>
    <property type="match status" value="1"/>
</dbReference>
<gene>
    <name evidence="3" type="ORF">RJ641_034618</name>
</gene>
<dbReference type="GO" id="GO:0010150">
    <property type="term" value="P:leaf senescence"/>
    <property type="evidence" value="ECO:0007669"/>
    <property type="project" value="UniProtKB-ARBA"/>
</dbReference>
<dbReference type="Proteomes" id="UP001370490">
    <property type="component" value="Unassembled WGS sequence"/>
</dbReference>
<dbReference type="EMBL" id="JBAMMX010000008">
    <property type="protein sequence ID" value="KAK6934463.1"/>
    <property type="molecule type" value="Genomic_DNA"/>
</dbReference>
<comment type="caution">
    <text evidence="3">The sequence shown here is derived from an EMBL/GenBank/DDBJ whole genome shotgun (WGS) entry which is preliminary data.</text>
</comment>
<proteinExistence type="inferred from homology"/>
<sequence>MMDKYGLLSRGNQWRSLRNEEFQEQEVWDIFAERECYGSKVAKPKDFSSFSSSSLSSSLARSIPSASRMIPRPTIKNNFSDITSQEPRVIQQSAPVNIPDWSEIYGRRKKVTKRLSWLDVDDDDDDASGVMHNNGDYSDDEEENEDDDDDFGMKLPPHEVIARRFARTQISSFSVFEGVGRTLKGRDLSKVRNAVLTKTGFLE</sequence>
<evidence type="ECO:0000313" key="4">
    <source>
        <dbReference type="Proteomes" id="UP001370490"/>
    </source>
</evidence>
<comment type="similarity">
    <text evidence="1">Belongs to the senescence regulator S40 family.</text>
</comment>
<protein>
    <submittedName>
        <fullName evidence="3">Senescence regulator S40</fullName>
    </submittedName>
</protein>
<organism evidence="3 4">
    <name type="scientific">Dillenia turbinata</name>
    <dbReference type="NCBI Taxonomy" id="194707"/>
    <lineage>
        <taxon>Eukaryota</taxon>
        <taxon>Viridiplantae</taxon>
        <taxon>Streptophyta</taxon>
        <taxon>Embryophyta</taxon>
        <taxon>Tracheophyta</taxon>
        <taxon>Spermatophyta</taxon>
        <taxon>Magnoliopsida</taxon>
        <taxon>eudicotyledons</taxon>
        <taxon>Gunneridae</taxon>
        <taxon>Pentapetalae</taxon>
        <taxon>Dilleniales</taxon>
        <taxon>Dilleniaceae</taxon>
        <taxon>Dillenia</taxon>
    </lineage>
</organism>
<evidence type="ECO:0000256" key="2">
    <source>
        <dbReference type="SAM" id="MobiDB-lite"/>
    </source>
</evidence>
<reference evidence="3 4" key="1">
    <citation type="submission" date="2023-12" db="EMBL/GenBank/DDBJ databases">
        <title>A high-quality genome assembly for Dillenia turbinata (Dilleniales).</title>
        <authorList>
            <person name="Chanderbali A."/>
        </authorList>
    </citation>
    <scope>NUCLEOTIDE SEQUENCE [LARGE SCALE GENOMIC DNA]</scope>
    <source>
        <strain evidence="3">LSX21</strain>
        <tissue evidence="3">Leaf</tissue>
    </source>
</reference>
<evidence type="ECO:0000256" key="1">
    <source>
        <dbReference type="ARBA" id="ARBA00034773"/>
    </source>
</evidence>
<dbReference type="PANTHER" id="PTHR33083">
    <property type="entry name" value="EXPRESSED PROTEIN"/>
    <property type="match status" value="1"/>
</dbReference>
<dbReference type="AlphaFoldDB" id="A0AAN8VG75"/>
<feature type="compositionally biased region" description="Acidic residues" evidence="2">
    <location>
        <begin position="137"/>
        <end position="150"/>
    </location>
</feature>
<feature type="region of interest" description="Disordered" evidence="2">
    <location>
        <begin position="124"/>
        <end position="150"/>
    </location>
</feature>
<keyword evidence="4" id="KW-1185">Reference proteome</keyword>
<name>A0AAN8VG75_9MAGN</name>
<accession>A0AAN8VG75</accession>
<dbReference type="Pfam" id="PF04520">
    <property type="entry name" value="Senescence_reg"/>
    <property type="match status" value="1"/>
</dbReference>
<dbReference type="InterPro" id="IPR007608">
    <property type="entry name" value="Senescence_reg_S40"/>
</dbReference>